<evidence type="ECO:0000256" key="3">
    <source>
        <dbReference type="ARBA" id="ARBA00022475"/>
    </source>
</evidence>
<comment type="caution">
    <text evidence="9">The sequence shown here is derived from an EMBL/GenBank/DDBJ whole genome shotgun (WGS) entry which is preliminary data.</text>
</comment>
<dbReference type="PROSITE" id="PS50928">
    <property type="entry name" value="ABC_TM1"/>
    <property type="match status" value="1"/>
</dbReference>
<dbReference type="Proteomes" id="UP000305511">
    <property type="component" value="Unassembled WGS sequence"/>
</dbReference>
<feature type="transmembrane region" description="Helical" evidence="7">
    <location>
        <begin position="27"/>
        <end position="49"/>
    </location>
</feature>
<evidence type="ECO:0000256" key="2">
    <source>
        <dbReference type="ARBA" id="ARBA00022448"/>
    </source>
</evidence>
<gene>
    <name evidence="9" type="ORF">EY666_20185</name>
</gene>
<dbReference type="GO" id="GO:0048473">
    <property type="term" value="P:D-methionine transmembrane transport"/>
    <property type="evidence" value="ECO:0007669"/>
    <property type="project" value="TreeGrafter"/>
</dbReference>
<evidence type="ECO:0000313" key="9">
    <source>
        <dbReference type="EMBL" id="TKK53965.1"/>
    </source>
</evidence>
<dbReference type="EMBL" id="SIYF01000834">
    <property type="protein sequence ID" value="TKK53965.1"/>
    <property type="molecule type" value="Genomic_DNA"/>
</dbReference>
<dbReference type="InterPro" id="IPR051322">
    <property type="entry name" value="AA_ABC_Transporter_Permease"/>
</dbReference>
<dbReference type="PANTHER" id="PTHR30450:SF1">
    <property type="entry name" value="D-METHIONINE TRANSPORT SYSTEM PERMEASE PROTEIN METI-RELATED"/>
    <property type="match status" value="1"/>
</dbReference>
<evidence type="ECO:0000256" key="7">
    <source>
        <dbReference type="SAM" id="Phobius"/>
    </source>
</evidence>
<sequence length="80" mass="9037">MYQLFEKYFPNVVQLKQEFLQSTWETLYMVFWTALIAGVLGALLGVVLVSTGPSGVLKNPPLYSVLEKIINVCRSIPFII</sequence>
<dbReference type="SUPFAM" id="SSF161098">
    <property type="entry name" value="MetI-like"/>
    <property type="match status" value="1"/>
</dbReference>
<dbReference type="InterPro" id="IPR035906">
    <property type="entry name" value="MetI-like_sf"/>
</dbReference>
<evidence type="ECO:0000256" key="6">
    <source>
        <dbReference type="ARBA" id="ARBA00023136"/>
    </source>
</evidence>
<protein>
    <submittedName>
        <fullName evidence="9">ABC transporter permease</fullName>
    </submittedName>
</protein>
<comment type="subcellular location">
    <subcellularLocation>
        <location evidence="1">Cell membrane</location>
        <topology evidence="1">Multi-pass membrane protein</topology>
    </subcellularLocation>
</comment>
<keyword evidence="4 7" id="KW-0812">Transmembrane</keyword>
<name>A0A4U3JZ95_ENTFL</name>
<dbReference type="Gene3D" id="1.10.3720.10">
    <property type="entry name" value="MetI-like"/>
    <property type="match status" value="1"/>
</dbReference>
<keyword evidence="2" id="KW-0813">Transport</keyword>
<evidence type="ECO:0000313" key="10">
    <source>
        <dbReference type="Proteomes" id="UP000305511"/>
    </source>
</evidence>
<organism evidence="9 10">
    <name type="scientific">Enterococcus faecalis</name>
    <name type="common">Streptococcus faecalis</name>
    <dbReference type="NCBI Taxonomy" id="1351"/>
    <lineage>
        <taxon>Bacteria</taxon>
        <taxon>Bacillati</taxon>
        <taxon>Bacillota</taxon>
        <taxon>Bacilli</taxon>
        <taxon>Lactobacillales</taxon>
        <taxon>Enterococcaceae</taxon>
        <taxon>Enterococcus</taxon>
    </lineage>
</organism>
<evidence type="ECO:0000256" key="5">
    <source>
        <dbReference type="ARBA" id="ARBA00022989"/>
    </source>
</evidence>
<keyword evidence="6 7" id="KW-0472">Membrane</keyword>
<dbReference type="GO" id="GO:0005886">
    <property type="term" value="C:plasma membrane"/>
    <property type="evidence" value="ECO:0007669"/>
    <property type="project" value="UniProtKB-SubCell"/>
</dbReference>
<dbReference type="InterPro" id="IPR000515">
    <property type="entry name" value="MetI-like"/>
</dbReference>
<reference evidence="9 10" key="1">
    <citation type="submission" date="2019-02" db="EMBL/GenBank/DDBJ databases">
        <title>Bacteria dissemination in different level of health care in South Africa: the effectiveness of infections prevention and control.</title>
        <authorList>
            <person name="Shobo C."/>
            <person name="Amoako D.G."/>
            <person name="Allam M."/>
            <person name="Ismail A."/>
            <person name="Bester L.A."/>
            <person name="Essack S.Y."/>
        </authorList>
    </citation>
    <scope>NUCLEOTIDE SEQUENCE [LARGE SCALE GENOMIC DNA]</scope>
    <source>
        <strain evidence="9 10">2SIL2</strain>
    </source>
</reference>
<evidence type="ECO:0000256" key="1">
    <source>
        <dbReference type="ARBA" id="ARBA00004651"/>
    </source>
</evidence>
<keyword evidence="5 7" id="KW-1133">Transmembrane helix</keyword>
<evidence type="ECO:0000256" key="4">
    <source>
        <dbReference type="ARBA" id="ARBA00022692"/>
    </source>
</evidence>
<feature type="non-terminal residue" evidence="9">
    <location>
        <position position="80"/>
    </location>
</feature>
<accession>A0A4U3JZ95</accession>
<feature type="domain" description="ABC transmembrane type-1" evidence="8">
    <location>
        <begin position="23"/>
        <end position="80"/>
    </location>
</feature>
<evidence type="ECO:0000259" key="8">
    <source>
        <dbReference type="PROSITE" id="PS50928"/>
    </source>
</evidence>
<dbReference type="AlphaFoldDB" id="A0A4U3JZ95"/>
<dbReference type="PANTHER" id="PTHR30450">
    <property type="entry name" value="ABC TRANSPORTER PERMEASE"/>
    <property type="match status" value="1"/>
</dbReference>
<keyword evidence="3" id="KW-1003">Cell membrane</keyword>
<proteinExistence type="predicted"/>